<dbReference type="eggNOG" id="ENOG502ZKY9">
    <property type="taxonomic scope" value="Bacteria"/>
</dbReference>
<keyword evidence="2" id="KW-1185">Reference proteome</keyword>
<name>A0A031FTD9_9MICO</name>
<dbReference type="EMBL" id="JFYO01000004">
    <property type="protein sequence ID" value="EZP28094.1"/>
    <property type="molecule type" value="Genomic_DNA"/>
</dbReference>
<reference evidence="1 2" key="1">
    <citation type="submission" date="2014-03" db="EMBL/GenBank/DDBJ databases">
        <title>Draft Genome Sequences of 13 Willow Endophytes.</title>
        <authorList>
            <person name="Gan H.Y."/>
            <person name="Gan H.M."/>
            <person name="Savka M.A."/>
            <person name="Hudson A.O."/>
        </authorList>
    </citation>
    <scope>NUCLEOTIDE SEQUENCE [LARGE SCALE GENOMIC DNA]</scope>
    <source>
        <strain evidence="1 2">RIT293</strain>
    </source>
</reference>
<dbReference type="RefSeq" id="WP_235186057.1">
    <property type="nucleotide sequence ID" value="NZ_JFYO01000004.1"/>
</dbReference>
<dbReference type="PATRIC" id="fig|273677.3.peg.1050"/>
<organism evidence="1 2">
    <name type="scientific">Microbacterium oleivorans</name>
    <dbReference type="NCBI Taxonomy" id="273677"/>
    <lineage>
        <taxon>Bacteria</taxon>
        <taxon>Bacillati</taxon>
        <taxon>Actinomycetota</taxon>
        <taxon>Actinomycetes</taxon>
        <taxon>Micrococcales</taxon>
        <taxon>Microbacteriaceae</taxon>
        <taxon>Microbacterium</taxon>
    </lineage>
</organism>
<dbReference type="AlphaFoldDB" id="A0A031FTD9"/>
<sequence length="92" mass="10401">MTFPVGSTERHTVVFSFDKFWGRLTITVDGQSVVDSVQMFSMSTVKTWAFFVGHQEGHSVRIEKHRTVFFAGFRPQPVYAFIDDVLVAQGVA</sequence>
<comment type="caution">
    <text evidence="1">The sequence shown here is derived from an EMBL/GenBank/DDBJ whole genome shotgun (WGS) entry which is preliminary data.</text>
</comment>
<evidence type="ECO:0000313" key="1">
    <source>
        <dbReference type="EMBL" id="EZP28094.1"/>
    </source>
</evidence>
<protein>
    <submittedName>
        <fullName evidence="1">Uncharacterized protein</fullName>
    </submittedName>
</protein>
<proteinExistence type="predicted"/>
<dbReference type="Proteomes" id="UP000024001">
    <property type="component" value="Unassembled WGS sequence"/>
</dbReference>
<evidence type="ECO:0000313" key="2">
    <source>
        <dbReference type="Proteomes" id="UP000024001"/>
    </source>
</evidence>
<accession>A0A031FTD9</accession>
<gene>
    <name evidence="1" type="ORF">BW34_01071</name>
</gene>